<organism evidence="1 2">
    <name type="scientific">Micromonospora deserti</name>
    <dbReference type="NCBI Taxonomy" id="2070366"/>
    <lineage>
        <taxon>Bacteria</taxon>
        <taxon>Bacillati</taxon>
        <taxon>Actinomycetota</taxon>
        <taxon>Actinomycetes</taxon>
        <taxon>Micromonosporales</taxon>
        <taxon>Micromonosporaceae</taxon>
        <taxon>Micromonospora</taxon>
    </lineage>
</organism>
<keyword evidence="2" id="KW-1185">Reference proteome</keyword>
<dbReference type="AlphaFoldDB" id="A0A2W2DP16"/>
<evidence type="ECO:0000313" key="1">
    <source>
        <dbReference type="EMBL" id="PZG01498.1"/>
    </source>
</evidence>
<sequence>MPHEALAVAFGVDDAAAARAPLDGAYRNRVSSLCRLIDAVDFEMDAVASAEQKARALRVVADHAAAGRLALTYETTPLTAAAEAWLRQADPGHKPDRAAPGT</sequence>
<dbReference type="Proteomes" id="UP000248749">
    <property type="component" value="Unassembled WGS sequence"/>
</dbReference>
<name>A0A2W2DP16_9ACTN</name>
<evidence type="ECO:0000313" key="2">
    <source>
        <dbReference type="Proteomes" id="UP000248749"/>
    </source>
</evidence>
<reference evidence="1 2" key="1">
    <citation type="submission" date="2018-01" db="EMBL/GenBank/DDBJ databases">
        <title>Draft genome sequence of Salinispora sp. 13K206.</title>
        <authorList>
            <person name="Sahin N."/>
            <person name="Saygin H."/>
            <person name="Ay H."/>
        </authorList>
    </citation>
    <scope>NUCLEOTIDE SEQUENCE [LARGE SCALE GENOMIC DNA]</scope>
    <source>
        <strain evidence="1 2">13K206</strain>
    </source>
</reference>
<protein>
    <submittedName>
        <fullName evidence="1">Uncharacterized protein</fullName>
    </submittedName>
</protein>
<accession>A0A2W2DP16</accession>
<proteinExistence type="predicted"/>
<dbReference type="EMBL" id="POUB01000027">
    <property type="protein sequence ID" value="PZG01498.1"/>
    <property type="molecule type" value="Genomic_DNA"/>
</dbReference>
<gene>
    <name evidence="1" type="ORF">C1I99_06700</name>
</gene>
<comment type="caution">
    <text evidence="1">The sequence shown here is derived from an EMBL/GenBank/DDBJ whole genome shotgun (WGS) entry which is preliminary data.</text>
</comment>